<dbReference type="AlphaFoldDB" id="A0A517PBR0"/>
<name>A0A517PBR0_9PLAN</name>
<accession>A0A517PBR0</accession>
<organism evidence="2 3">
    <name type="scientific">Alienimonas californiensis</name>
    <dbReference type="NCBI Taxonomy" id="2527989"/>
    <lineage>
        <taxon>Bacteria</taxon>
        <taxon>Pseudomonadati</taxon>
        <taxon>Planctomycetota</taxon>
        <taxon>Planctomycetia</taxon>
        <taxon>Planctomycetales</taxon>
        <taxon>Planctomycetaceae</taxon>
        <taxon>Alienimonas</taxon>
    </lineage>
</organism>
<reference evidence="2 3" key="1">
    <citation type="submission" date="2019-02" db="EMBL/GenBank/DDBJ databases">
        <title>Deep-cultivation of Planctomycetes and their phenomic and genomic characterization uncovers novel biology.</title>
        <authorList>
            <person name="Wiegand S."/>
            <person name="Jogler M."/>
            <person name="Boedeker C."/>
            <person name="Pinto D."/>
            <person name="Vollmers J."/>
            <person name="Rivas-Marin E."/>
            <person name="Kohn T."/>
            <person name="Peeters S.H."/>
            <person name="Heuer A."/>
            <person name="Rast P."/>
            <person name="Oberbeckmann S."/>
            <person name="Bunk B."/>
            <person name="Jeske O."/>
            <person name="Meyerdierks A."/>
            <person name="Storesund J.E."/>
            <person name="Kallscheuer N."/>
            <person name="Luecker S."/>
            <person name="Lage O.M."/>
            <person name="Pohl T."/>
            <person name="Merkel B.J."/>
            <person name="Hornburger P."/>
            <person name="Mueller R.-W."/>
            <person name="Bruemmer F."/>
            <person name="Labrenz M."/>
            <person name="Spormann A.M."/>
            <person name="Op den Camp H."/>
            <person name="Overmann J."/>
            <person name="Amann R."/>
            <person name="Jetten M.S.M."/>
            <person name="Mascher T."/>
            <person name="Medema M.H."/>
            <person name="Devos D.P."/>
            <person name="Kaster A.-K."/>
            <person name="Ovreas L."/>
            <person name="Rohde M."/>
            <person name="Galperin M.Y."/>
            <person name="Jogler C."/>
        </authorList>
    </citation>
    <scope>NUCLEOTIDE SEQUENCE [LARGE SCALE GENOMIC DNA]</scope>
    <source>
        <strain evidence="2 3">CA12</strain>
    </source>
</reference>
<dbReference type="InterPro" id="IPR050712">
    <property type="entry name" value="NAD(P)H-dep_reductase"/>
</dbReference>
<dbReference type="KEGG" id="acaf:CA12_29240"/>
<dbReference type="Proteomes" id="UP000318741">
    <property type="component" value="Chromosome"/>
</dbReference>
<protein>
    <submittedName>
        <fullName evidence="2">NAD(P)H-dependent FMN reductase</fullName>
    </submittedName>
</protein>
<dbReference type="PANTHER" id="PTHR30543">
    <property type="entry name" value="CHROMATE REDUCTASE"/>
    <property type="match status" value="1"/>
</dbReference>
<dbReference type="Gene3D" id="3.40.50.360">
    <property type="match status" value="1"/>
</dbReference>
<feature type="domain" description="NADPH-dependent FMN reductase-like" evidence="1">
    <location>
        <begin position="3"/>
        <end position="142"/>
    </location>
</feature>
<evidence type="ECO:0000313" key="3">
    <source>
        <dbReference type="Proteomes" id="UP000318741"/>
    </source>
</evidence>
<dbReference type="Pfam" id="PF03358">
    <property type="entry name" value="FMN_red"/>
    <property type="match status" value="1"/>
</dbReference>
<dbReference type="PANTHER" id="PTHR30543:SF28">
    <property type="entry name" value="NADPH-DEPENDENT FMN REDUCTASE-LIKE DOMAIN-CONTAINING PROTEIN"/>
    <property type="match status" value="1"/>
</dbReference>
<dbReference type="InterPro" id="IPR005025">
    <property type="entry name" value="FMN_Rdtase-like_dom"/>
</dbReference>
<dbReference type="InterPro" id="IPR029039">
    <property type="entry name" value="Flavoprotein-like_sf"/>
</dbReference>
<gene>
    <name evidence="2" type="ORF">CA12_29240</name>
</gene>
<dbReference type="SUPFAM" id="SSF52218">
    <property type="entry name" value="Flavoproteins"/>
    <property type="match status" value="1"/>
</dbReference>
<dbReference type="GO" id="GO:0016491">
    <property type="term" value="F:oxidoreductase activity"/>
    <property type="evidence" value="ECO:0007669"/>
    <property type="project" value="InterPro"/>
</dbReference>
<dbReference type="GO" id="GO:0010181">
    <property type="term" value="F:FMN binding"/>
    <property type="evidence" value="ECO:0007669"/>
    <property type="project" value="TreeGrafter"/>
</dbReference>
<evidence type="ECO:0000259" key="1">
    <source>
        <dbReference type="Pfam" id="PF03358"/>
    </source>
</evidence>
<keyword evidence="3" id="KW-1185">Reference proteome</keyword>
<evidence type="ECO:0000313" key="2">
    <source>
        <dbReference type="EMBL" id="QDT16817.1"/>
    </source>
</evidence>
<dbReference type="GO" id="GO:0005829">
    <property type="term" value="C:cytosol"/>
    <property type="evidence" value="ECO:0007669"/>
    <property type="project" value="TreeGrafter"/>
</dbReference>
<dbReference type="RefSeq" id="WP_145359744.1">
    <property type="nucleotide sequence ID" value="NZ_CP036265.1"/>
</dbReference>
<sequence>MYLVVSASLSPTSRSRLLAEACAARLTERGETVELLDLRTDPLPMCDGAAAYGHPNAVRAAQLVAEAQAVLFASPVYNYDVNAAAKNLVELTGRAWTGKTVGLLLAAGGHGSYMSALGLANSLMLDFRCLIIPRFVYALGEAFGETDADDPAEWGVTDDEIARRVHQLVDETLRVSRALSAAPTPTAIG</sequence>
<dbReference type="OrthoDB" id="9814010at2"/>
<dbReference type="EMBL" id="CP036265">
    <property type="protein sequence ID" value="QDT16817.1"/>
    <property type="molecule type" value="Genomic_DNA"/>
</dbReference>
<proteinExistence type="predicted"/>